<dbReference type="Pfam" id="PF00098">
    <property type="entry name" value="zf-CCHC"/>
    <property type="match status" value="1"/>
</dbReference>
<accession>A0AAV8CLY8</accession>
<keyword evidence="5 10" id="KW-1133">Transmembrane helix</keyword>
<proteinExistence type="inferred from homology"/>
<dbReference type="SUPFAM" id="SSF57756">
    <property type="entry name" value="Retrovirus zinc finger-like domains"/>
    <property type="match status" value="1"/>
</dbReference>
<evidence type="ECO:0000313" key="12">
    <source>
        <dbReference type="EMBL" id="KAJ4755472.1"/>
    </source>
</evidence>
<feature type="transmembrane region" description="Helical" evidence="10">
    <location>
        <begin position="376"/>
        <end position="397"/>
    </location>
</feature>
<keyword evidence="8" id="KW-0863">Zinc-finger</keyword>
<dbReference type="EMBL" id="JAMFTS010000005">
    <property type="protein sequence ID" value="KAJ4755472.1"/>
    <property type="molecule type" value="Genomic_DNA"/>
</dbReference>
<dbReference type="SMART" id="SM00343">
    <property type="entry name" value="ZnF_C2HC"/>
    <property type="match status" value="1"/>
</dbReference>
<dbReference type="InterPro" id="IPR019358">
    <property type="entry name" value="NEMP_fam"/>
</dbReference>
<feature type="transmembrane region" description="Helical" evidence="10">
    <location>
        <begin position="434"/>
        <end position="454"/>
    </location>
</feature>
<keyword evidence="8" id="KW-0479">Metal-binding</keyword>
<dbReference type="GO" id="GO:0003676">
    <property type="term" value="F:nucleic acid binding"/>
    <property type="evidence" value="ECO:0007669"/>
    <property type="project" value="InterPro"/>
</dbReference>
<reference evidence="12" key="1">
    <citation type="submission" date="2022-08" db="EMBL/GenBank/DDBJ databases">
        <authorList>
            <person name="Marques A."/>
        </authorList>
    </citation>
    <scope>NUCLEOTIDE SEQUENCE</scope>
    <source>
        <strain evidence="12">RhyPub2mFocal</strain>
        <tissue evidence="12">Leaves</tissue>
    </source>
</reference>
<evidence type="ECO:0000256" key="10">
    <source>
        <dbReference type="SAM" id="Phobius"/>
    </source>
</evidence>
<evidence type="ECO:0000256" key="2">
    <source>
        <dbReference type="ARBA" id="ARBA00005748"/>
    </source>
</evidence>
<keyword evidence="8" id="KW-0862">Zinc</keyword>
<evidence type="ECO:0000256" key="3">
    <source>
        <dbReference type="ARBA" id="ARBA00022692"/>
    </source>
</evidence>
<keyword evidence="3 10" id="KW-0812">Transmembrane</keyword>
<keyword evidence="7" id="KW-0539">Nucleus</keyword>
<evidence type="ECO:0000259" key="11">
    <source>
        <dbReference type="PROSITE" id="PS50158"/>
    </source>
</evidence>
<evidence type="ECO:0000256" key="9">
    <source>
        <dbReference type="SAM" id="MobiDB-lite"/>
    </source>
</evidence>
<feature type="transmembrane region" description="Helical" evidence="10">
    <location>
        <begin position="403"/>
        <end position="422"/>
    </location>
</feature>
<evidence type="ECO:0000256" key="5">
    <source>
        <dbReference type="ARBA" id="ARBA00022989"/>
    </source>
</evidence>
<dbReference type="InterPro" id="IPR036875">
    <property type="entry name" value="Znf_CCHC_sf"/>
</dbReference>
<comment type="subcellular location">
    <subcellularLocation>
        <location evidence="1">Nucleus inner membrane</location>
        <topology evidence="1">Multi-pass membrane protein</topology>
        <orientation evidence="1">Nucleoplasmic side</orientation>
    </subcellularLocation>
</comment>
<dbReference type="PANTHER" id="PTHR31587">
    <property type="entry name" value="TRANSMEMBRANE PROTEIN (DUF2215)"/>
    <property type="match status" value="1"/>
</dbReference>
<dbReference type="AlphaFoldDB" id="A0AAV8CLY8"/>
<dbReference type="GO" id="GO:0008270">
    <property type="term" value="F:zinc ion binding"/>
    <property type="evidence" value="ECO:0007669"/>
    <property type="project" value="UniProtKB-KW"/>
</dbReference>
<evidence type="ECO:0000256" key="7">
    <source>
        <dbReference type="ARBA" id="ARBA00023242"/>
    </source>
</evidence>
<keyword evidence="6 10" id="KW-0472">Membrane</keyword>
<feature type="transmembrane region" description="Helical" evidence="10">
    <location>
        <begin position="533"/>
        <end position="550"/>
    </location>
</feature>
<feature type="region of interest" description="Disordered" evidence="9">
    <location>
        <begin position="683"/>
        <end position="704"/>
    </location>
</feature>
<dbReference type="PROSITE" id="PS50158">
    <property type="entry name" value="ZF_CCHC"/>
    <property type="match status" value="1"/>
</dbReference>
<comment type="caution">
    <text evidence="12">The sequence shown here is derived from an EMBL/GenBank/DDBJ whole genome shotgun (WGS) entry which is preliminary data.</text>
</comment>
<dbReference type="Proteomes" id="UP001140206">
    <property type="component" value="Chromosome 5"/>
</dbReference>
<evidence type="ECO:0000256" key="8">
    <source>
        <dbReference type="PROSITE-ProRule" id="PRU00047"/>
    </source>
</evidence>
<organism evidence="12 13">
    <name type="scientific">Rhynchospora pubera</name>
    <dbReference type="NCBI Taxonomy" id="906938"/>
    <lineage>
        <taxon>Eukaryota</taxon>
        <taxon>Viridiplantae</taxon>
        <taxon>Streptophyta</taxon>
        <taxon>Embryophyta</taxon>
        <taxon>Tracheophyta</taxon>
        <taxon>Spermatophyta</taxon>
        <taxon>Magnoliopsida</taxon>
        <taxon>Liliopsida</taxon>
        <taxon>Poales</taxon>
        <taxon>Cyperaceae</taxon>
        <taxon>Cyperoideae</taxon>
        <taxon>Rhynchosporeae</taxon>
        <taxon>Rhynchospora</taxon>
    </lineage>
</organism>
<evidence type="ECO:0000256" key="1">
    <source>
        <dbReference type="ARBA" id="ARBA00004575"/>
    </source>
</evidence>
<comment type="similarity">
    <text evidence="2">Belongs to the NEMP family.</text>
</comment>
<dbReference type="PANTHER" id="PTHR31587:SF4">
    <property type="entry name" value="TRANSMEMBRANE PROTEIN (DUF2215)"/>
    <property type="match status" value="1"/>
</dbReference>
<evidence type="ECO:0000313" key="13">
    <source>
        <dbReference type="Proteomes" id="UP001140206"/>
    </source>
</evidence>
<evidence type="ECO:0000256" key="6">
    <source>
        <dbReference type="ARBA" id="ARBA00023136"/>
    </source>
</evidence>
<gene>
    <name evidence="12" type="ORF">LUZ62_089877</name>
</gene>
<name>A0AAV8CLY8_9POAL</name>
<keyword evidence="13" id="KW-1185">Reference proteome</keyword>
<sequence>MPPLIGQELEKAFLDKYPGTAIGVMSRINFSYQYLAERCKQAALQRSLKDLSFCSKIPLPGYYGERKKYGLRKSKTYKGKPHESHVRVFKRKHADKVRKCKCFICGEKGHFARDCNRKTGNIARTAIIENMELSDSWDVLSVDLNEPDSDAICSLSEGEVRNVASAVINDLPFGEQLLMMQAEQLSWRSYIQLPEDQRDSPPAPPPILHSPLLSPPHPPLEMRRLLLLFSLLLLSSSVPLSFSTELTVDSHPSSLVLPVGDVIIDSPGSRPGAKLTCNRVHIRGYSRLHHLSKYANALRVAVSVSEGDALFRVQTIELCFHRNASIGVGMCPASQWNKLSKNPWVQSISPYQHRIMDIRMPPDPSRTIEVTTSEEFLTHHVIFLLVGVIMMLLARTLSESLVFYYGGAMTIGIIIVVLIVLFQGMKLLPTGRKSSLAIFMYSSVVGLATFLLHYLSEFLRAVLVEIGIGEDLHIPIGTFFLVVLLVGAWFGYWSVRKLVLTEEGSIDSGVAFFVQGCILIISAVMIFLSSLDIILASMAFVLSLVVWAISKTEGKLRFLRRIFRRTVKTAKRTVENLSPSKYSYSQYSSMLHSSEIEPTGDLYGSYLKRASYRSPSGLRTPITKTGREETYYSSFHSTPERKKFSKEEWDSFTKEHTNRGIKELVSSPEFNKWALENADRISVTPREKSNSQTTKQRQRFFSWF</sequence>
<keyword evidence="4" id="KW-0732">Signal</keyword>
<dbReference type="GO" id="GO:0005637">
    <property type="term" value="C:nuclear inner membrane"/>
    <property type="evidence" value="ECO:0007669"/>
    <property type="project" value="UniProtKB-SubCell"/>
</dbReference>
<evidence type="ECO:0000256" key="4">
    <source>
        <dbReference type="ARBA" id="ARBA00022729"/>
    </source>
</evidence>
<dbReference type="Gene3D" id="4.10.60.10">
    <property type="entry name" value="Zinc finger, CCHC-type"/>
    <property type="match status" value="1"/>
</dbReference>
<feature type="domain" description="CCHC-type" evidence="11">
    <location>
        <begin position="101"/>
        <end position="115"/>
    </location>
</feature>
<dbReference type="Pfam" id="PF10225">
    <property type="entry name" value="NEMP"/>
    <property type="match status" value="1"/>
</dbReference>
<dbReference type="InterPro" id="IPR001878">
    <property type="entry name" value="Znf_CCHC"/>
</dbReference>
<protein>
    <submittedName>
        <fullName evidence="12">Transmembrane protein (DUF2215)</fullName>
    </submittedName>
</protein>
<dbReference type="Pfam" id="PF22909">
    <property type="entry name" value="Caulimovir_coat_dom"/>
    <property type="match status" value="1"/>
</dbReference>
<feature type="transmembrane region" description="Helical" evidence="10">
    <location>
        <begin position="505"/>
        <end position="527"/>
    </location>
</feature>
<feature type="transmembrane region" description="Helical" evidence="10">
    <location>
        <begin position="474"/>
        <end position="493"/>
    </location>
</feature>